<dbReference type="GO" id="GO:0016787">
    <property type="term" value="F:hydrolase activity"/>
    <property type="evidence" value="ECO:0007669"/>
    <property type="project" value="UniProtKB-KW"/>
</dbReference>
<name>E3KR83_PUCGT</name>
<dbReference type="Proteomes" id="UP000008783">
    <property type="component" value="Unassembled WGS sequence"/>
</dbReference>
<dbReference type="HOGENOM" id="CLU_018552_2_3_1"/>
<evidence type="ECO:0000256" key="4">
    <source>
        <dbReference type="ARBA" id="ARBA00022722"/>
    </source>
</evidence>
<keyword evidence="5" id="KW-0479">Metal-binding</keyword>
<dbReference type="RefSeq" id="XP_003331227.2">
    <property type="nucleotide sequence ID" value="XM_003331179.2"/>
</dbReference>
<dbReference type="eggNOG" id="KOG4585">
    <property type="taxonomic scope" value="Eukaryota"/>
</dbReference>
<comment type="subcellular location">
    <subcellularLocation>
        <location evidence="2">Nucleus</location>
    </subcellularLocation>
</comment>
<sequence>MPRKSDCQKLLEGVEMTLIASLWKMKMADRKSKALHSNPSNQLVFNCLITAIIRIKRLLSNDLLLIIVNLAPVNFQLRRSAFDLHEYLKKKNLDQSKRQVLLLVQLIDQLSSARYTVPRTPQPRVATISRTYKVLIGTTEDVFMIYARMSRKSFFSLADTINNHPVFHNNSNNPQAPVKMQLIVALSNLGLYGNAGSVENYTNRCMFAIIETLEKKQVYWPNTQQRANLTANLAGKTVFDGCIGFADGTIFPLASAPTKHKEDYWMRKMVYTVNSLIVCNWQRRIIYAVHGWCGSAHDQRVYKNCQLYRNPRGFFSAGEYLLAGSAYTSTDTIIPAFKRSPGRSLPPEKQQFNYELSHNRVVVEHTIGMLKNRWQSLKSLSIEILGKKTAKQLNAWIRTCVVLHNYLLDLREVEWAELNQPVQNFDPEEDEEEDPGLIMCEDGARQDALFQRFCQLL</sequence>
<evidence type="ECO:0000256" key="5">
    <source>
        <dbReference type="ARBA" id="ARBA00022723"/>
    </source>
</evidence>
<protein>
    <recommendedName>
        <fullName evidence="8">DDE Tnp4 domain-containing protein</fullName>
    </recommendedName>
</protein>
<dbReference type="InterPro" id="IPR045249">
    <property type="entry name" value="HARBI1-like"/>
</dbReference>
<keyword evidence="7" id="KW-0539">Nucleus</keyword>
<keyword evidence="6" id="KW-0378">Hydrolase</keyword>
<dbReference type="PANTHER" id="PTHR22930:SF85">
    <property type="entry name" value="GH03217P-RELATED"/>
    <property type="match status" value="1"/>
</dbReference>
<evidence type="ECO:0000259" key="8">
    <source>
        <dbReference type="Pfam" id="PF13359"/>
    </source>
</evidence>
<evidence type="ECO:0000256" key="3">
    <source>
        <dbReference type="ARBA" id="ARBA00006958"/>
    </source>
</evidence>
<dbReference type="EMBL" id="DS178302">
    <property type="protein sequence ID" value="EFP86808.2"/>
    <property type="molecule type" value="Genomic_DNA"/>
</dbReference>
<keyword evidence="10" id="KW-1185">Reference proteome</keyword>
<dbReference type="VEuPathDB" id="FungiDB:PGTG_13190"/>
<proteinExistence type="inferred from homology"/>
<comment type="cofactor">
    <cofactor evidence="1">
        <name>a divalent metal cation</name>
        <dbReference type="ChEBI" id="CHEBI:60240"/>
    </cofactor>
</comment>
<evidence type="ECO:0000256" key="7">
    <source>
        <dbReference type="ARBA" id="ARBA00023242"/>
    </source>
</evidence>
<dbReference type="GO" id="GO:0005634">
    <property type="term" value="C:nucleus"/>
    <property type="evidence" value="ECO:0007669"/>
    <property type="project" value="UniProtKB-SubCell"/>
</dbReference>
<dbReference type="GO" id="GO:0004518">
    <property type="term" value="F:nuclease activity"/>
    <property type="evidence" value="ECO:0007669"/>
    <property type="project" value="UniProtKB-KW"/>
</dbReference>
<dbReference type="GeneID" id="10541395"/>
<dbReference type="InParanoid" id="E3KR83"/>
<evidence type="ECO:0000256" key="2">
    <source>
        <dbReference type="ARBA" id="ARBA00004123"/>
    </source>
</evidence>
<dbReference type="PANTHER" id="PTHR22930">
    <property type="match status" value="1"/>
</dbReference>
<evidence type="ECO:0000313" key="10">
    <source>
        <dbReference type="Proteomes" id="UP000008783"/>
    </source>
</evidence>
<reference key="1">
    <citation type="submission" date="2007-01" db="EMBL/GenBank/DDBJ databases">
        <title>The Genome Sequence of Puccinia graminis f. sp. tritici Strain CRL 75-36-700-3.</title>
        <authorList>
            <consortium name="The Broad Institute Genome Sequencing Platform"/>
            <person name="Birren B."/>
            <person name="Lander E."/>
            <person name="Galagan J."/>
            <person name="Nusbaum C."/>
            <person name="Devon K."/>
            <person name="Cuomo C."/>
            <person name="Jaffe D."/>
            <person name="Butler J."/>
            <person name="Alvarez P."/>
            <person name="Gnerre S."/>
            <person name="Grabherr M."/>
            <person name="Mauceli E."/>
            <person name="Brockman W."/>
            <person name="Young S."/>
            <person name="LaButti K."/>
            <person name="Sykes S."/>
            <person name="DeCaprio D."/>
            <person name="Crawford M."/>
            <person name="Koehrsen M."/>
            <person name="Engels R."/>
            <person name="Montgomery P."/>
            <person name="Pearson M."/>
            <person name="Howarth C."/>
            <person name="Larson L."/>
            <person name="White J."/>
            <person name="Zeng Q."/>
            <person name="Kodira C."/>
            <person name="Yandava C."/>
            <person name="Alvarado L."/>
            <person name="O'Leary S."/>
            <person name="Szabo L."/>
            <person name="Dean R."/>
            <person name="Schein J."/>
        </authorList>
    </citation>
    <scope>NUCLEOTIDE SEQUENCE</scope>
    <source>
        <strain>CRL 75-36-700-3</strain>
    </source>
</reference>
<evidence type="ECO:0000256" key="1">
    <source>
        <dbReference type="ARBA" id="ARBA00001968"/>
    </source>
</evidence>
<evidence type="ECO:0000256" key="6">
    <source>
        <dbReference type="ARBA" id="ARBA00022801"/>
    </source>
</evidence>
<evidence type="ECO:0000313" key="9">
    <source>
        <dbReference type="EMBL" id="EFP86808.2"/>
    </source>
</evidence>
<dbReference type="Pfam" id="PF13359">
    <property type="entry name" value="DDE_Tnp_4"/>
    <property type="match status" value="1"/>
</dbReference>
<dbReference type="GO" id="GO:0046872">
    <property type="term" value="F:metal ion binding"/>
    <property type="evidence" value="ECO:0007669"/>
    <property type="project" value="UniProtKB-KW"/>
</dbReference>
<comment type="similarity">
    <text evidence="3">Belongs to the HARBI1 family.</text>
</comment>
<dbReference type="KEGG" id="pgr:PGTG_13190"/>
<dbReference type="OrthoDB" id="2497455at2759"/>
<reference evidence="10" key="2">
    <citation type="journal article" date="2011" name="Proc. Natl. Acad. Sci. U.S.A.">
        <title>Obligate biotrophy features unraveled by the genomic analysis of rust fungi.</title>
        <authorList>
            <person name="Duplessis S."/>
            <person name="Cuomo C.A."/>
            <person name="Lin Y.-C."/>
            <person name="Aerts A."/>
            <person name="Tisserant E."/>
            <person name="Veneault-Fourrey C."/>
            <person name="Joly D.L."/>
            <person name="Hacquard S."/>
            <person name="Amselem J."/>
            <person name="Cantarel B.L."/>
            <person name="Chiu R."/>
            <person name="Coutinho P.M."/>
            <person name="Feau N."/>
            <person name="Field M."/>
            <person name="Frey P."/>
            <person name="Gelhaye E."/>
            <person name="Goldberg J."/>
            <person name="Grabherr M.G."/>
            <person name="Kodira C.D."/>
            <person name="Kohler A."/>
            <person name="Kuees U."/>
            <person name="Lindquist E.A."/>
            <person name="Lucas S.M."/>
            <person name="Mago R."/>
            <person name="Mauceli E."/>
            <person name="Morin E."/>
            <person name="Murat C."/>
            <person name="Pangilinan J.L."/>
            <person name="Park R."/>
            <person name="Pearson M."/>
            <person name="Quesneville H."/>
            <person name="Rouhier N."/>
            <person name="Sakthikumar S."/>
            <person name="Salamov A.A."/>
            <person name="Schmutz J."/>
            <person name="Selles B."/>
            <person name="Shapiro H."/>
            <person name="Tanguay P."/>
            <person name="Tuskan G.A."/>
            <person name="Henrissat B."/>
            <person name="Van de Peer Y."/>
            <person name="Rouze P."/>
            <person name="Ellis J.G."/>
            <person name="Dodds P.N."/>
            <person name="Schein J.E."/>
            <person name="Zhong S."/>
            <person name="Hamelin R.C."/>
            <person name="Grigoriev I.V."/>
            <person name="Szabo L.J."/>
            <person name="Martin F."/>
        </authorList>
    </citation>
    <scope>NUCLEOTIDE SEQUENCE [LARGE SCALE GENOMIC DNA]</scope>
    <source>
        <strain evidence="10">CRL 75-36-700-3 / race SCCL</strain>
    </source>
</reference>
<keyword evidence="4" id="KW-0540">Nuclease</keyword>
<dbReference type="AlphaFoldDB" id="E3KR83"/>
<organism evidence="9 10">
    <name type="scientific">Puccinia graminis f. sp. tritici (strain CRL 75-36-700-3 / race SCCL)</name>
    <name type="common">Black stem rust fungus</name>
    <dbReference type="NCBI Taxonomy" id="418459"/>
    <lineage>
        <taxon>Eukaryota</taxon>
        <taxon>Fungi</taxon>
        <taxon>Dikarya</taxon>
        <taxon>Basidiomycota</taxon>
        <taxon>Pucciniomycotina</taxon>
        <taxon>Pucciniomycetes</taxon>
        <taxon>Pucciniales</taxon>
        <taxon>Pucciniaceae</taxon>
        <taxon>Puccinia</taxon>
    </lineage>
</organism>
<feature type="domain" description="DDE Tnp4" evidence="8">
    <location>
        <begin position="247"/>
        <end position="405"/>
    </location>
</feature>
<accession>E3KR83</accession>
<gene>
    <name evidence="9" type="ORF">PGTG_13190</name>
</gene>
<dbReference type="InterPro" id="IPR027806">
    <property type="entry name" value="HARBI1_dom"/>
</dbReference>